<evidence type="ECO:0000313" key="7">
    <source>
        <dbReference type="EMBL" id="KAB7732212.1"/>
    </source>
</evidence>
<feature type="transmembrane region" description="Helical" evidence="6">
    <location>
        <begin position="222"/>
        <end position="247"/>
    </location>
</feature>
<reference evidence="7 8" key="1">
    <citation type="submission" date="2019-10" db="EMBL/GenBank/DDBJ databases">
        <title>Rudanella paleaurantiibacter sp. nov., isolated from sludge.</title>
        <authorList>
            <person name="Xu S.Q."/>
        </authorList>
    </citation>
    <scope>NUCLEOTIDE SEQUENCE [LARGE SCALE GENOMIC DNA]</scope>
    <source>
        <strain evidence="7 8">HX-22-17</strain>
    </source>
</reference>
<dbReference type="Proteomes" id="UP000488299">
    <property type="component" value="Unassembled WGS sequence"/>
</dbReference>
<feature type="transmembrane region" description="Helical" evidence="6">
    <location>
        <begin position="81"/>
        <end position="103"/>
    </location>
</feature>
<feature type="transmembrane region" description="Helical" evidence="6">
    <location>
        <begin position="157"/>
        <end position="175"/>
    </location>
</feature>
<proteinExistence type="predicted"/>
<name>A0A7J5U3Y0_9BACT</name>
<gene>
    <name evidence="7" type="ORF">F5984_08390</name>
</gene>
<feature type="transmembrane region" description="Helical" evidence="6">
    <location>
        <begin position="459"/>
        <end position="476"/>
    </location>
</feature>
<keyword evidence="4 6" id="KW-1133">Transmembrane helix</keyword>
<comment type="subcellular location">
    <subcellularLocation>
        <location evidence="1">Cell membrane</location>
        <topology evidence="1">Multi-pass membrane protein</topology>
    </subcellularLocation>
</comment>
<feature type="transmembrane region" description="Helical" evidence="6">
    <location>
        <begin position="267"/>
        <end position="288"/>
    </location>
</feature>
<feature type="transmembrane region" description="Helical" evidence="6">
    <location>
        <begin position="335"/>
        <end position="353"/>
    </location>
</feature>
<evidence type="ECO:0000256" key="3">
    <source>
        <dbReference type="ARBA" id="ARBA00022692"/>
    </source>
</evidence>
<keyword evidence="5 6" id="KW-0472">Membrane</keyword>
<protein>
    <submittedName>
        <fullName evidence="7">Lipopolysaccharide biosynthesis protein</fullName>
    </submittedName>
</protein>
<evidence type="ECO:0000256" key="6">
    <source>
        <dbReference type="SAM" id="Phobius"/>
    </source>
</evidence>
<dbReference type="EMBL" id="WELI01000002">
    <property type="protein sequence ID" value="KAB7732212.1"/>
    <property type="molecule type" value="Genomic_DNA"/>
</dbReference>
<keyword evidence="2" id="KW-1003">Cell membrane</keyword>
<feature type="transmembrane region" description="Helical" evidence="6">
    <location>
        <begin position="181"/>
        <end position="201"/>
    </location>
</feature>
<dbReference type="AlphaFoldDB" id="A0A7J5U3Y0"/>
<evidence type="ECO:0000256" key="1">
    <source>
        <dbReference type="ARBA" id="ARBA00004651"/>
    </source>
</evidence>
<evidence type="ECO:0000256" key="5">
    <source>
        <dbReference type="ARBA" id="ARBA00023136"/>
    </source>
</evidence>
<feature type="transmembrane region" description="Helical" evidence="6">
    <location>
        <begin position="9"/>
        <end position="29"/>
    </location>
</feature>
<dbReference type="RefSeq" id="WP_152123779.1">
    <property type="nucleotide sequence ID" value="NZ_WELI01000002.1"/>
</dbReference>
<feature type="transmembrane region" description="Helical" evidence="6">
    <location>
        <begin position="123"/>
        <end position="145"/>
    </location>
</feature>
<evidence type="ECO:0000256" key="2">
    <source>
        <dbReference type="ARBA" id="ARBA00022475"/>
    </source>
</evidence>
<keyword evidence="3 6" id="KW-0812">Transmembrane</keyword>
<feature type="transmembrane region" description="Helical" evidence="6">
    <location>
        <begin position="393"/>
        <end position="417"/>
    </location>
</feature>
<feature type="transmembrane region" description="Helical" evidence="6">
    <location>
        <begin position="308"/>
        <end position="329"/>
    </location>
</feature>
<dbReference type="PANTHER" id="PTHR30250">
    <property type="entry name" value="PST FAMILY PREDICTED COLANIC ACID TRANSPORTER"/>
    <property type="match status" value="1"/>
</dbReference>
<accession>A0A7J5U3Y0</accession>
<feature type="transmembrane region" description="Helical" evidence="6">
    <location>
        <begin position="365"/>
        <end position="387"/>
    </location>
</feature>
<evidence type="ECO:0000256" key="4">
    <source>
        <dbReference type="ARBA" id="ARBA00022989"/>
    </source>
</evidence>
<dbReference type="PANTHER" id="PTHR30250:SF11">
    <property type="entry name" value="O-ANTIGEN TRANSPORTER-RELATED"/>
    <property type="match status" value="1"/>
</dbReference>
<feature type="transmembrane region" description="Helical" evidence="6">
    <location>
        <begin position="429"/>
        <end position="447"/>
    </location>
</feature>
<keyword evidence="8" id="KW-1185">Reference proteome</keyword>
<feature type="transmembrane region" description="Helical" evidence="6">
    <location>
        <begin position="41"/>
        <end position="60"/>
    </location>
</feature>
<comment type="caution">
    <text evidence="7">The sequence shown here is derived from an EMBL/GenBank/DDBJ whole genome shotgun (WGS) entry which is preliminary data.</text>
</comment>
<dbReference type="InterPro" id="IPR050833">
    <property type="entry name" value="Poly_Biosynth_Transport"/>
</dbReference>
<organism evidence="7 8">
    <name type="scientific">Rudanella paleaurantiibacter</name>
    <dbReference type="NCBI Taxonomy" id="2614655"/>
    <lineage>
        <taxon>Bacteria</taxon>
        <taxon>Pseudomonadati</taxon>
        <taxon>Bacteroidota</taxon>
        <taxon>Cytophagia</taxon>
        <taxon>Cytophagales</taxon>
        <taxon>Cytophagaceae</taxon>
        <taxon>Rudanella</taxon>
    </lineage>
</organism>
<evidence type="ECO:0000313" key="8">
    <source>
        <dbReference type="Proteomes" id="UP000488299"/>
    </source>
</evidence>
<dbReference type="GO" id="GO:0005886">
    <property type="term" value="C:plasma membrane"/>
    <property type="evidence" value="ECO:0007669"/>
    <property type="project" value="UniProtKB-SubCell"/>
</dbReference>
<sequence length="495" mass="54494">MGIIKRQTILSSVFAYAGTGVGFITQGLLFPKLLTKDQVGLIAVLLSWSVLLAQFSNLGLNGAGGRFFPYFRDHERQHNGYLLLSMLTTATGVLLCSVVLVAFRDEILNWSSDKSALFTHYYFWLIPLISFLVAFTVFDNYAKLLYDTVPGTIFQQFINRLLMLAAIGAYGLKWLTFRDFMYAWMTSWLIPALLMLGRVVQKHGFGVSPRFFSVSPDLRKQLFQYSALSLLTALSSNIILTIGNIMINADSGLSNAGIYNTASYFGSVIALPAASLYKVAGTIIADAWKRNDPAHIADVYERSCLNQLIIGCLVFVGIAANLPNVFQWLPAGYEAGYYVVLWIGLGKLIDMATGLNGTILATSRYYAYDSAFFIGLIFITIGVNAWLIPRYGINGAAMGAAFVTALFNFVRTVFVWVKFGMQPFSWRNGAVLGVGALVWWLAVQYPYGTGTVRVITDVALRSALITGVFGSLILVLKLSPDLNQTVAGLRKRING</sequence>